<comment type="caution">
    <text evidence="2">The sequence shown here is derived from an EMBL/GenBank/DDBJ whole genome shotgun (WGS) entry which is preliminary data.</text>
</comment>
<dbReference type="Proteomes" id="UP000552709">
    <property type="component" value="Unassembled WGS sequence"/>
</dbReference>
<protein>
    <submittedName>
        <fullName evidence="2">Uncharacterized protein</fullName>
    </submittedName>
</protein>
<evidence type="ECO:0000313" key="2">
    <source>
        <dbReference type="EMBL" id="MBB5365938.1"/>
    </source>
</evidence>
<proteinExistence type="predicted"/>
<sequence>MKRLRLLPLLLISTTALAAPLLTTTASVAEGNFCKTYACALVDRQEVAPETMGLLYYRYQIKGGTLSVGRTHDKAIISGT</sequence>
<organism evidence="2 3">
    <name type="scientific">Deinococcus humi</name>
    <dbReference type="NCBI Taxonomy" id="662880"/>
    <lineage>
        <taxon>Bacteria</taxon>
        <taxon>Thermotogati</taxon>
        <taxon>Deinococcota</taxon>
        <taxon>Deinococci</taxon>
        <taxon>Deinococcales</taxon>
        <taxon>Deinococcaceae</taxon>
        <taxon>Deinococcus</taxon>
    </lineage>
</organism>
<feature type="chain" id="PRO_5031463499" evidence="1">
    <location>
        <begin position="19"/>
        <end position="80"/>
    </location>
</feature>
<evidence type="ECO:0000313" key="3">
    <source>
        <dbReference type="Proteomes" id="UP000552709"/>
    </source>
</evidence>
<name>A0A7W8NIK3_9DEIO</name>
<dbReference type="EMBL" id="JACHFL010000024">
    <property type="protein sequence ID" value="MBB5365938.1"/>
    <property type="molecule type" value="Genomic_DNA"/>
</dbReference>
<keyword evidence="3" id="KW-1185">Reference proteome</keyword>
<dbReference type="RefSeq" id="WP_184137840.1">
    <property type="nucleotide sequence ID" value="NZ_JACHFL010000024.1"/>
</dbReference>
<evidence type="ECO:0000256" key="1">
    <source>
        <dbReference type="SAM" id="SignalP"/>
    </source>
</evidence>
<keyword evidence="1" id="KW-0732">Signal</keyword>
<accession>A0A7W8NIK3</accession>
<gene>
    <name evidence="2" type="ORF">HNQ08_005064</name>
</gene>
<reference evidence="2 3" key="1">
    <citation type="submission" date="2020-08" db="EMBL/GenBank/DDBJ databases">
        <title>Genomic Encyclopedia of Type Strains, Phase IV (KMG-IV): sequencing the most valuable type-strain genomes for metagenomic binning, comparative biology and taxonomic classification.</title>
        <authorList>
            <person name="Goeker M."/>
        </authorList>
    </citation>
    <scope>NUCLEOTIDE SEQUENCE [LARGE SCALE GENOMIC DNA]</scope>
    <source>
        <strain evidence="2 3">DSM 27939</strain>
    </source>
</reference>
<feature type="signal peptide" evidence="1">
    <location>
        <begin position="1"/>
        <end position="18"/>
    </location>
</feature>
<dbReference type="AlphaFoldDB" id="A0A7W8NIK3"/>